<dbReference type="EMBL" id="AEIG01000017">
    <property type="protein sequence ID" value="EGG30322.1"/>
    <property type="molecule type" value="Genomic_DNA"/>
</dbReference>
<dbReference type="AlphaFoldDB" id="F3L036"/>
<sequence length="602" mass="63578">MTGQHMSKPSVRIGGASGYWGESDMALPQFLREGDLDYIVFDYLAEITMSIMARARSTDESLGYATDFVHAVMAPHLTQIAEQGVKIVSNAGGVNPLACAQALRDIIDSQGLELKVAVVLGDDLIHQKDELATLGVTEMFSGEPFPPVEKIASINAYLGAFPIAEALGLGADIVITGRCVDSAVTLGACIHEFGWTASDLDCLAGASLAGHLIECGPQATGGNFTDWHGVADSLVDVGYPIATVFADGSCDISKPKDTGGLISVGTVCEQLLYEIGDPSAYHLPDVICDFTHVDVTQLDAERVRVEGAKGAGVPEQLKVSMTWADGWRLGGIWFYVGASASRRARSFGESAVARARAKLTTMKAPDFDEVLIEVVGDGSHFGAYALESETREVAVKVAAKHQDKRALMLLLKELSGVGLAAPAGLAGFAGTRPKPSPVIRLFSFLRDRNTVAIELDDGIQRQAFTDSGSSLSTQSRSVAPEVPAVDSDVATVQVPLERLAWGRSGDKGNKANIGVIARKASYLPWIAATLTEACVSERLAHFMGSGAVARYYLPGISALNFLIDDVLGGGGVASLRNDPQGKTYAQILLQTPVAIPAGLLED</sequence>
<dbReference type="InterPro" id="IPR010839">
    <property type="entry name" value="AtuA_N"/>
</dbReference>
<evidence type="ECO:0000313" key="3">
    <source>
        <dbReference type="EMBL" id="EGG30322.1"/>
    </source>
</evidence>
<keyword evidence="4" id="KW-1185">Reference proteome</keyword>
<dbReference type="Proteomes" id="UP000005615">
    <property type="component" value="Unassembled WGS sequence"/>
</dbReference>
<dbReference type="eggNOG" id="COG3185">
    <property type="taxonomic scope" value="Bacteria"/>
</dbReference>
<keyword evidence="3" id="KW-0456">Lyase</keyword>
<reference evidence="3 4" key="1">
    <citation type="journal article" date="2011" name="J. Bacteriol.">
        <title>Genome sequence of strain IMCC3088, a proteorhodopsin-containing marine bacterium belonging to the OM60/NOR5 clade.</title>
        <authorList>
            <person name="Jang Y."/>
            <person name="Oh H.M."/>
            <person name="Kang I."/>
            <person name="Lee K."/>
            <person name="Yang S.J."/>
            <person name="Cho J.C."/>
        </authorList>
    </citation>
    <scope>NUCLEOTIDE SEQUENCE [LARGE SCALE GENOMIC DNA]</scope>
    <source>
        <strain evidence="3 4">IMCC3088</strain>
    </source>
</reference>
<name>F3L036_9GAMM</name>
<evidence type="ECO:0000313" key="4">
    <source>
        <dbReference type="Proteomes" id="UP000005615"/>
    </source>
</evidence>
<accession>F3L036</accession>
<dbReference type="Pfam" id="PF23544">
    <property type="entry name" value="AtuA_ferredoxin"/>
    <property type="match status" value="1"/>
</dbReference>
<protein>
    <submittedName>
        <fullName evidence="3">3-hydroxy-3isohexenylglutaryl-CoA:acetate lyase</fullName>
    </submittedName>
</protein>
<gene>
    <name evidence="3" type="ORF">IMCC3088_688</name>
</gene>
<dbReference type="InterPro" id="IPR056362">
    <property type="entry name" value="AtuA-like_ferredoxin_dom"/>
</dbReference>
<evidence type="ECO:0000259" key="1">
    <source>
        <dbReference type="Pfam" id="PF07287"/>
    </source>
</evidence>
<organism evidence="3 4">
    <name type="scientific">Aequoribacter fuscus</name>
    <dbReference type="NCBI Taxonomy" id="2518989"/>
    <lineage>
        <taxon>Bacteria</taxon>
        <taxon>Pseudomonadati</taxon>
        <taxon>Pseudomonadota</taxon>
        <taxon>Gammaproteobacteria</taxon>
        <taxon>Cellvibrionales</taxon>
        <taxon>Halieaceae</taxon>
        <taxon>Aequoribacter</taxon>
    </lineage>
</organism>
<proteinExistence type="predicted"/>
<evidence type="ECO:0000259" key="2">
    <source>
        <dbReference type="Pfam" id="PF23544"/>
    </source>
</evidence>
<dbReference type="PANTHER" id="PTHR47708:SF2">
    <property type="entry name" value="SI:CH73-132F6.5"/>
    <property type="match status" value="1"/>
</dbReference>
<comment type="caution">
    <text evidence="3">The sequence shown here is derived from an EMBL/GenBank/DDBJ whole genome shotgun (WGS) entry which is preliminary data.</text>
</comment>
<feature type="domain" description="Acyclic terpene utilisation N-terminal" evidence="1">
    <location>
        <begin position="11"/>
        <end position="453"/>
    </location>
</feature>
<dbReference type="Pfam" id="PF07287">
    <property type="entry name" value="AtuA"/>
    <property type="match status" value="1"/>
</dbReference>
<feature type="domain" description="AtuA-like ferredoxin-fold" evidence="2">
    <location>
        <begin position="494"/>
        <end position="593"/>
    </location>
</feature>
<dbReference type="PANTHER" id="PTHR47708">
    <property type="match status" value="1"/>
</dbReference>
<dbReference type="STRING" id="2518989.IMCC3088_688"/>
<dbReference type="GO" id="GO:0016829">
    <property type="term" value="F:lyase activity"/>
    <property type="evidence" value="ECO:0007669"/>
    <property type="project" value="UniProtKB-KW"/>
</dbReference>